<organism evidence="2 3">
    <name type="scientific">Conoideocrella luteorostrata</name>
    <dbReference type="NCBI Taxonomy" id="1105319"/>
    <lineage>
        <taxon>Eukaryota</taxon>
        <taxon>Fungi</taxon>
        <taxon>Dikarya</taxon>
        <taxon>Ascomycota</taxon>
        <taxon>Pezizomycotina</taxon>
        <taxon>Sordariomycetes</taxon>
        <taxon>Hypocreomycetidae</taxon>
        <taxon>Hypocreales</taxon>
        <taxon>Clavicipitaceae</taxon>
        <taxon>Conoideocrella</taxon>
    </lineage>
</organism>
<sequence>MQKSEEDDDEELLLAGWEALQKAIDAKNNLRDAKSTETTSHPPLATANEQVEAKRTSDSEFALEIADWVILLIKQIAFLEKAFIKDEKKRLQKLFINKKNKDKKKAEEEANSEAKKHLGWNAVHGKHTAYVLRDIRVETDKVRLWRNNGRRHNAAPSTPILDRIKVLCDKSKLIDRPTFIHYIELSCKRNELAHVKVPEPKNYFLESTMTADFSAMKQALLDKNLDVQQRHESGNLSDKQSDIFEKTIQVILKMHFVDVGDNANVQPTEELTRKVGEYLKNAYGPEPPDDYPNLLQCDWDDLVL</sequence>
<evidence type="ECO:0000313" key="2">
    <source>
        <dbReference type="EMBL" id="KAK2600050.1"/>
    </source>
</evidence>
<reference evidence="2" key="1">
    <citation type="submission" date="2023-06" db="EMBL/GenBank/DDBJ databases">
        <title>Conoideocrella luteorostrata (Hypocreales: Clavicipitaceae), a potential biocontrol fungus for elongate hemlock scale in United States Christmas tree production areas.</title>
        <authorList>
            <person name="Barrett H."/>
            <person name="Lovett B."/>
            <person name="Macias A.M."/>
            <person name="Stajich J.E."/>
            <person name="Kasson M.T."/>
        </authorList>
    </citation>
    <scope>NUCLEOTIDE SEQUENCE</scope>
    <source>
        <strain evidence="2">ARSEF 14590</strain>
    </source>
</reference>
<proteinExistence type="predicted"/>
<protein>
    <submittedName>
        <fullName evidence="2">Uncharacterized protein</fullName>
    </submittedName>
</protein>
<dbReference type="EMBL" id="JASWJB010000084">
    <property type="protein sequence ID" value="KAK2600050.1"/>
    <property type="molecule type" value="Genomic_DNA"/>
</dbReference>
<name>A0AAJ0CSC0_9HYPO</name>
<dbReference type="Proteomes" id="UP001251528">
    <property type="component" value="Unassembled WGS sequence"/>
</dbReference>
<comment type="caution">
    <text evidence="2">The sequence shown here is derived from an EMBL/GenBank/DDBJ whole genome shotgun (WGS) entry which is preliminary data.</text>
</comment>
<keyword evidence="3" id="KW-1185">Reference proteome</keyword>
<accession>A0AAJ0CSC0</accession>
<gene>
    <name evidence="2" type="ORF">QQS21_005214</name>
</gene>
<feature type="region of interest" description="Disordered" evidence="1">
    <location>
        <begin position="28"/>
        <end position="52"/>
    </location>
</feature>
<dbReference type="AlphaFoldDB" id="A0AAJ0CSC0"/>
<evidence type="ECO:0000313" key="3">
    <source>
        <dbReference type="Proteomes" id="UP001251528"/>
    </source>
</evidence>
<evidence type="ECO:0000256" key="1">
    <source>
        <dbReference type="SAM" id="MobiDB-lite"/>
    </source>
</evidence>